<evidence type="ECO:0000313" key="1">
    <source>
        <dbReference type="EMBL" id="GAG76048.1"/>
    </source>
</evidence>
<reference evidence="1" key="1">
    <citation type="journal article" date="2014" name="Front. Microbiol.">
        <title>High frequency of phylogenetically diverse reductive dehalogenase-homologous genes in deep subseafloor sedimentary metagenomes.</title>
        <authorList>
            <person name="Kawai M."/>
            <person name="Futagami T."/>
            <person name="Toyoda A."/>
            <person name="Takaki Y."/>
            <person name="Nishi S."/>
            <person name="Hori S."/>
            <person name="Arai W."/>
            <person name="Tsubouchi T."/>
            <person name="Morono Y."/>
            <person name="Uchiyama I."/>
            <person name="Ito T."/>
            <person name="Fujiyama A."/>
            <person name="Inagaki F."/>
            <person name="Takami H."/>
        </authorList>
    </citation>
    <scope>NUCLEOTIDE SEQUENCE</scope>
    <source>
        <strain evidence="1">Expedition CK06-06</strain>
    </source>
</reference>
<name>X1AUX1_9ZZZZ</name>
<proteinExistence type="predicted"/>
<dbReference type="AlphaFoldDB" id="X1AUX1"/>
<organism evidence="1">
    <name type="scientific">marine sediment metagenome</name>
    <dbReference type="NCBI Taxonomy" id="412755"/>
    <lineage>
        <taxon>unclassified sequences</taxon>
        <taxon>metagenomes</taxon>
        <taxon>ecological metagenomes</taxon>
    </lineage>
</organism>
<accession>X1AUX1</accession>
<sequence length="51" mass="6394">MNTQKKYRWKVLHRILKETTKDKEGFILLPTLMHQKTMHGYDLRFFWGIKW</sequence>
<protein>
    <submittedName>
        <fullName evidence="1">Uncharacterized protein</fullName>
    </submittedName>
</protein>
<comment type="caution">
    <text evidence="1">The sequence shown here is derived from an EMBL/GenBank/DDBJ whole genome shotgun (WGS) entry which is preliminary data.</text>
</comment>
<gene>
    <name evidence="1" type="ORF">S01H4_35049</name>
</gene>
<dbReference type="EMBL" id="BART01018592">
    <property type="protein sequence ID" value="GAG76048.1"/>
    <property type="molecule type" value="Genomic_DNA"/>
</dbReference>